<dbReference type="Pfam" id="PF12783">
    <property type="entry name" value="Sec7-like_HUS"/>
    <property type="match status" value="2"/>
</dbReference>
<evidence type="ECO:0000259" key="5">
    <source>
        <dbReference type="Pfam" id="PF12783"/>
    </source>
</evidence>
<evidence type="ECO:0000259" key="4">
    <source>
        <dbReference type="Pfam" id="PF09324"/>
    </source>
</evidence>
<evidence type="ECO:0000259" key="6">
    <source>
        <dbReference type="Pfam" id="PF16206"/>
    </source>
</evidence>
<feature type="domain" description="Mon2/Sec7/BIG1-like HDS" evidence="4">
    <location>
        <begin position="1063"/>
        <end position="1119"/>
    </location>
</feature>
<reference evidence="8" key="1">
    <citation type="submission" date="2013-05" db="EMBL/GenBank/DDBJ databases">
        <authorList>
            <person name="Yim A.K.Y."/>
            <person name="Chan T.F."/>
            <person name="Ji K.M."/>
            <person name="Liu X.Y."/>
            <person name="Zhou J.W."/>
            <person name="Li R.Q."/>
            <person name="Yang K.Y."/>
            <person name="Li J."/>
            <person name="Li M."/>
            <person name="Law P.T.W."/>
            <person name="Wu Y.L."/>
            <person name="Cai Z.L."/>
            <person name="Qin H."/>
            <person name="Bao Y."/>
            <person name="Leung R.K.K."/>
            <person name="Ng P.K.S."/>
            <person name="Zou J."/>
            <person name="Zhong X.J."/>
            <person name="Ran P.X."/>
            <person name="Zhong N.S."/>
            <person name="Liu Z.G."/>
            <person name="Tsui S.K.W."/>
        </authorList>
    </citation>
    <scope>NUCLEOTIDE SEQUENCE</scope>
    <source>
        <strain evidence="8">Derf</strain>
        <tissue evidence="8">Whole organism</tissue>
    </source>
</reference>
<feature type="compositionally biased region" description="Low complexity" evidence="3">
    <location>
        <begin position="799"/>
        <end position="815"/>
    </location>
</feature>
<dbReference type="Pfam" id="PF09324">
    <property type="entry name" value="Sec7-like_HDS"/>
    <property type="match status" value="1"/>
</dbReference>
<keyword evidence="9" id="KW-1185">Reference proteome</keyword>
<dbReference type="InterPro" id="IPR032691">
    <property type="entry name" value="Mon2/Sec7/BIG1-like_HUS"/>
</dbReference>
<feature type="domain" description="Mon2 C-terminal" evidence="6">
    <location>
        <begin position="1552"/>
        <end position="1956"/>
    </location>
</feature>
<protein>
    <submittedName>
        <fullName evidence="8">Endocytosis and vacuole integrity protein</fullName>
    </submittedName>
</protein>
<evidence type="ECO:0000313" key="9">
    <source>
        <dbReference type="Proteomes" id="UP000790347"/>
    </source>
</evidence>
<feature type="region of interest" description="Disordered" evidence="3">
    <location>
        <begin position="790"/>
        <end position="815"/>
    </location>
</feature>
<dbReference type="InterPro" id="IPR032629">
    <property type="entry name" value="DCB_dom"/>
</dbReference>
<proteinExistence type="predicted"/>
<sequence>MPPNESTFGSSERKFLDELQHNFNQLASEAKKKFPHVKEACETGIIRVRNVASSAVASTTFKDLLANESAQLMEPFFMGCDTRWPKLVQISLNAIQKSILFECLNKQAAENLINCLWNLMEHGLEEVKVLQTITLLITTNQLIQDEQLAKIISLCFRLYNAKNSTTANTASATIRQLITAIFERVVNIDNTASNNNNNQQQSTVDKTKLFEIIVSNDTKTQDSCHRYIPIRFKTKPLCMDAYNVMQDLIQIINGETTFWLKMPHIDIDKLFALELLELIINQYPSIFYNHDEFIFILKDKVCQVVIKLFAPNLKFIRNNHRHHHNHQLSFNPLLQKSSNNDDSINDSTGNSSVQTVQISPPQWPTTVRLMRIVSVLIKNFFQLLITESEIFLTQLIRSLEVDKLNWQRLIALEALFKILDAQTLAALCQYYDSSMQSSKILRDIVNALCIFIQSQFQIVDSSSTQSLIASLVNNNSGNVNGNFSGSSSVANNNSLNQSINRTNTNVPCDQFPTFNLRNITTTLLFIPLDNSYRYKTFYIDQLDKQEPPQAPNGHGLSTGIACVFEVADSLLKIIETYLEITIDTKLTNNINCGDVKSAIQKRFVHQTSEAVDFFQLHRQLMLSTYTGLIGSFCLLLDASADEKCTELILDQMQKLIIIYGMYDVDVARDSLFISLCKSALPSNYCSLRALNPDNIISADDDCQTNKSNETNSTLLSTNTNASSMAANLYSSSSSLLSNSSINLTNLLQQQNNHPQPMNSNKSTLESSTNNSSLNYQHEYNQQVIAVGTPLPVNNDSTFSNNSTVQSQQHQQQQNSGPVMLTAKNLQCMRSIMHLSMTYGGLYREQSWHIVFTTLQHLVWILGIKPNNSRAYKLSNYYQASNCNVQSIQPDQQLQSQQSLNAEQIVGSTVNDLPVLTAMLSRLFECTHYDTISENLSSIFFNTQNIPDDSLLTMMKALMTISNEAMEIAYNNREPSLFAVVKIHESALVNMTRIDLFWDLITNHLIQVSSHPYNKLRESAVEVVCNLVQSVLNYRFMKQKNHDDKNSSLSPESCYLLALQSLSQIKFIDIKQKQIECLLRILQSNGEDITVGWPILFNIIESACLPQNDKLVVHSFQCYEFIVSNLLRYIPSIHLIHCINAAVAFGSQVQELNVSLSAVGLVWNVADFLHSNHDQIQSLIDNFILKGHKFVSIDLPFCEDLTPVQSLWISLFKNLSNLCTDARLSVRKSSVQTLMSTLSKHGQTLDYNTWKAIFFYILFPLVDSVRTLCSLASNEKITQSESSKPNSYGDDSDSYMIHYSRNTAFKQWCETQVSVINGVSRIISIKLDMLIEHSMAKPIQSNNEPNELNNSNNSETILLNIWTLFFEFIFSSSTCTNEEVSMSAIKCFNEIVSFLNDYQANNNDAGGDDDYINRLISLIWKNVWKTWCNIGHHIAANNNVFPSSTTSENSCFDSEQQQQQRLNNNEETTNFLPSQSYLCSFIQSLNIILSKYIHHLTESDFKNMSHILQNVMTIPFDVITETYHHSASYRNHYHHHHHHHHHNHPIMQTSDNSSSSSLLTSLQHEILMTMEKIQTEVVSNLTTLNHLLPLIYYQYLTFSLYAVNIVPPNLNVFISSQFQHRFLPGELTTFKSATFYIFGELALRNAFNLYMCTYMESIVIKSHILHSLIKAYKIPLCFKYSCPLQTTWKYAVNYFIKTLELGLPLARRYPADFISIWADLALTFEGFLFPSNKPPSNQKLEEQQMDESLDVKVVELIRDHIMIHAQKIPKEFLLQIVSILNRGSIHSPSITSIETEMNRKLREDFARICFQTLLQFSFFGPKGNPDLFIQSSKTNLNVENIGQSSAEQTIGIVNKLAVASILKRFNDVIIKYVEDEQLCPCPLPRHRLSEISFVLKALATLIASLKEAPPAAVENHVWQQLIQLYPRIVDCTMSNSPQVNNSIREVLHQYAYLLQSPVVSPLSTPLAANKQQFEPNGNIYPHHHHNHNHHQQHNNNNNNIQHLQNYCQQLLKLWIIILRSNQ</sequence>
<dbReference type="InterPro" id="IPR032817">
    <property type="entry name" value="Mon2_C"/>
</dbReference>
<feature type="domain" description="Mon2/Sec7/BIG1-like HUS" evidence="5">
    <location>
        <begin position="359"/>
        <end position="440"/>
    </location>
</feature>
<evidence type="ECO:0000313" key="8">
    <source>
        <dbReference type="EMBL" id="KAH9526336.1"/>
    </source>
</evidence>
<reference evidence="8" key="2">
    <citation type="journal article" date="2022" name="Res Sq">
        <title>Comparative Genomics Reveals Insights into the Divergent Evolution of Astigmatic Mites and Household Pest Adaptations.</title>
        <authorList>
            <person name="Xiong Q."/>
            <person name="Wan A.T.-Y."/>
            <person name="Liu X.-Y."/>
            <person name="Fung C.S.-H."/>
            <person name="Xiao X."/>
            <person name="Malainual N."/>
            <person name="Hou J."/>
            <person name="Wang L."/>
            <person name="Wang M."/>
            <person name="Yang K."/>
            <person name="Cui Y."/>
            <person name="Leung E."/>
            <person name="Nong W."/>
            <person name="Shin S.-K."/>
            <person name="Au S."/>
            <person name="Jeong K.Y."/>
            <person name="Chew F.T."/>
            <person name="Hui J."/>
            <person name="Leung T.F."/>
            <person name="Tungtrongchitr A."/>
            <person name="Zhong N."/>
            <person name="Liu Z."/>
            <person name="Tsui S."/>
        </authorList>
    </citation>
    <scope>NUCLEOTIDE SEQUENCE</scope>
    <source>
        <strain evidence="8">Derf</strain>
        <tissue evidence="8">Whole organism</tissue>
    </source>
</reference>
<feature type="domain" description="Mon2/Sec7/BIG1-like dimerisation and cyclophilin-binding" evidence="7">
    <location>
        <begin position="12"/>
        <end position="187"/>
    </location>
</feature>
<organism evidence="8 9">
    <name type="scientific">Dermatophagoides farinae</name>
    <name type="common">American house dust mite</name>
    <dbReference type="NCBI Taxonomy" id="6954"/>
    <lineage>
        <taxon>Eukaryota</taxon>
        <taxon>Metazoa</taxon>
        <taxon>Ecdysozoa</taxon>
        <taxon>Arthropoda</taxon>
        <taxon>Chelicerata</taxon>
        <taxon>Arachnida</taxon>
        <taxon>Acari</taxon>
        <taxon>Acariformes</taxon>
        <taxon>Sarcoptiformes</taxon>
        <taxon>Astigmata</taxon>
        <taxon>Psoroptidia</taxon>
        <taxon>Analgoidea</taxon>
        <taxon>Pyroglyphidae</taxon>
        <taxon>Dermatophagoidinae</taxon>
        <taxon>Dermatophagoides</taxon>
    </lineage>
</organism>
<dbReference type="EMBL" id="ASGP02000001">
    <property type="protein sequence ID" value="KAH9526336.1"/>
    <property type="molecule type" value="Genomic_DNA"/>
</dbReference>
<feature type="region of interest" description="Disordered" evidence="3">
    <location>
        <begin position="750"/>
        <end position="771"/>
    </location>
</feature>
<evidence type="ECO:0000256" key="2">
    <source>
        <dbReference type="ARBA" id="ARBA00022927"/>
    </source>
</evidence>
<evidence type="ECO:0000256" key="3">
    <source>
        <dbReference type="SAM" id="MobiDB-lite"/>
    </source>
</evidence>
<accession>A0A922I7D1</accession>
<dbReference type="Pfam" id="PF16206">
    <property type="entry name" value="Mon2_C"/>
    <property type="match status" value="2"/>
</dbReference>
<dbReference type="GO" id="GO:0015031">
    <property type="term" value="P:protein transport"/>
    <property type="evidence" value="ECO:0007669"/>
    <property type="project" value="UniProtKB-KW"/>
</dbReference>
<comment type="caution">
    <text evidence="8">The sequence shown here is derived from an EMBL/GenBank/DDBJ whole genome shotgun (WGS) entry which is preliminary data.</text>
</comment>
<feature type="domain" description="Mon2/Sec7/BIG1-like HUS" evidence="5">
    <location>
        <begin position="239"/>
        <end position="310"/>
    </location>
</feature>
<keyword evidence="2" id="KW-0653">Protein transport</keyword>
<dbReference type="Proteomes" id="UP000790347">
    <property type="component" value="Unassembled WGS sequence"/>
</dbReference>
<evidence type="ECO:0000259" key="7">
    <source>
        <dbReference type="Pfam" id="PF16213"/>
    </source>
</evidence>
<gene>
    <name evidence="8" type="primary">MON2</name>
    <name evidence="8" type="ORF">DERF_000434</name>
</gene>
<keyword evidence="1" id="KW-0813">Transport</keyword>
<name>A0A922I7D1_DERFA</name>
<evidence type="ECO:0000256" key="1">
    <source>
        <dbReference type="ARBA" id="ARBA00022448"/>
    </source>
</evidence>
<feature type="domain" description="Mon2 C-terminal" evidence="6">
    <location>
        <begin position="1125"/>
        <end position="1394"/>
    </location>
</feature>
<dbReference type="InterPro" id="IPR015403">
    <property type="entry name" value="Mon2/Sec7/BIG1-like_HDS"/>
</dbReference>
<dbReference type="Pfam" id="PF16213">
    <property type="entry name" value="DCB"/>
    <property type="match status" value="1"/>
</dbReference>